<organism evidence="1 2">
    <name type="scientific">Apiospora rasikravindrae</name>
    <dbReference type="NCBI Taxonomy" id="990691"/>
    <lineage>
        <taxon>Eukaryota</taxon>
        <taxon>Fungi</taxon>
        <taxon>Dikarya</taxon>
        <taxon>Ascomycota</taxon>
        <taxon>Pezizomycotina</taxon>
        <taxon>Sordariomycetes</taxon>
        <taxon>Xylariomycetidae</taxon>
        <taxon>Amphisphaeriales</taxon>
        <taxon>Apiosporaceae</taxon>
        <taxon>Apiospora</taxon>
    </lineage>
</organism>
<dbReference type="Proteomes" id="UP001444661">
    <property type="component" value="Unassembled WGS sequence"/>
</dbReference>
<comment type="caution">
    <text evidence="1">The sequence shown here is derived from an EMBL/GenBank/DDBJ whole genome shotgun (WGS) entry which is preliminary data.</text>
</comment>
<dbReference type="EMBL" id="JAQQWK010000012">
    <property type="protein sequence ID" value="KAK8022466.1"/>
    <property type="molecule type" value="Genomic_DNA"/>
</dbReference>
<name>A0ABR1RX18_9PEZI</name>
<reference evidence="1 2" key="1">
    <citation type="submission" date="2023-01" db="EMBL/GenBank/DDBJ databases">
        <title>Analysis of 21 Apiospora genomes using comparative genomics revels a genus with tremendous synthesis potential of carbohydrate active enzymes and secondary metabolites.</title>
        <authorList>
            <person name="Sorensen T."/>
        </authorList>
    </citation>
    <scope>NUCLEOTIDE SEQUENCE [LARGE SCALE GENOMIC DNA]</scope>
    <source>
        <strain evidence="1 2">CBS 33761</strain>
    </source>
</reference>
<accession>A0ABR1RX18</accession>
<gene>
    <name evidence="1" type="ORF">PG993_013233</name>
</gene>
<sequence>MPSRFEEASHEPGRHEWCPEFDQVRDLLRGYCQPFMETLSRINAKTDDITLFTDAGDPNQMPNEAADTILGFCRFVTSAGAFKRKAGNRLLAVIHDSDSTGRCREPRPPLAVTKLHEALLKPRFKLESHISSSSGKIDATEPLCSKNKHGKDITKASTNEISDANRRLVFVVNPDECAVWALAVTVSHMEALAMRTFISNYIAFKASFDVIIPTEGALTFAMSFHLPYYALRDASKGAQFHDSRELRSVENIGFLRQSPQTDIGSSSLCKHMYQAKLSCLVTGQDLRIWTAYMFFDNYNDYEGDDIHEEYNPDKEALNKARLTLDPFSGKPLAWPQITPREYFLRALEVLSTQADKEWSSTVSHIVSDFDATRIIYAGRLYDHGEEGRALRQDYSKWTNSVITLLAKLKRSLDQCVNAWESFATDGGLCYFRHMTRIDRRRVDIIITNFKHMSSLLRELEVVNSELMNITTQLGYLLSHESNEMANLQSETAKDVKVLTWVTFHSIPFTLAAAFLSTRAEILPLPETPATVVIFQRAVLCNVEAFRDRYVRKGKAYDAPQNKCRAIG</sequence>
<evidence type="ECO:0000313" key="2">
    <source>
        <dbReference type="Proteomes" id="UP001444661"/>
    </source>
</evidence>
<proteinExistence type="predicted"/>
<protein>
    <submittedName>
        <fullName evidence="1">Uncharacterized protein</fullName>
    </submittedName>
</protein>
<evidence type="ECO:0000313" key="1">
    <source>
        <dbReference type="EMBL" id="KAK8022466.1"/>
    </source>
</evidence>
<keyword evidence="2" id="KW-1185">Reference proteome</keyword>